<dbReference type="SUPFAM" id="SSF51126">
    <property type="entry name" value="Pectin lyase-like"/>
    <property type="match status" value="1"/>
</dbReference>
<evidence type="ECO:0000259" key="2">
    <source>
        <dbReference type="Pfam" id="PF12708"/>
    </source>
</evidence>
<proteinExistence type="predicted"/>
<dbReference type="Gene3D" id="2.160.20.10">
    <property type="entry name" value="Single-stranded right-handed beta-helix, Pectin lyase-like"/>
    <property type="match status" value="1"/>
</dbReference>
<dbReference type="AlphaFoldDB" id="A0AA86IPD9"/>
<dbReference type="InterPro" id="IPR012334">
    <property type="entry name" value="Pectin_lyas_fold"/>
</dbReference>
<feature type="domain" description="Tail spike TSP1/Gp66 N-terminal" evidence="3">
    <location>
        <begin position="75"/>
        <end position="131"/>
    </location>
</feature>
<dbReference type="InterPro" id="IPR040775">
    <property type="entry name" value="Tail_spike_N"/>
</dbReference>
<organism evidence="4 5">
    <name type="scientific">Enterobacter kobei</name>
    <dbReference type="NCBI Taxonomy" id="208224"/>
    <lineage>
        <taxon>Bacteria</taxon>
        <taxon>Pseudomonadati</taxon>
        <taxon>Pseudomonadota</taxon>
        <taxon>Gammaproteobacteria</taxon>
        <taxon>Enterobacterales</taxon>
        <taxon>Enterobacteriaceae</taxon>
        <taxon>Enterobacter</taxon>
        <taxon>Enterobacter cloacae complex</taxon>
    </lineage>
</organism>
<dbReference type="EMBL" id="AP024590">
    <property type="protein sequence ID" value="BCU55174.1"/>
    <property type="molecule type" value="Genomic_DNA"/>
</dbReference>
<name>A0AA86IPD9_9ENTR</name>
<protein>
    <recommendedName>
        <fullName evidence="6">Tail spike TSP1/Gp66 N-terminal domain-containing protein</fullName>
    </recommendedName>
</protein>
<evidence type="ECO:0008006" key="6">
    <source>
        <dbReference type="Google" id="ProtNLM"/>
    </source>
</evidence>
<accession>A0AA86IPD9</accession>
<feature type="region of interest" description="Disordered" evidence="1">
    <location>
        <begin position="1"/>
        <end position="20"/>
    </location>
</feature>
<dbReference type="Gene3D" id="2.10.10.80">
    <property type="match status" value="1"/>
</dbReference>
<evidence type="ECO:0000313" key="4">
    <source>
        <dbReference type="EMBL" id="BCU55174.1"/>
    </source>
</evidence>
<feature type="region of interest" description="Disordered" evidence="1">
    <location>
        <begin position="108"/>
        <end position="127"/>
    </location>
</feature>
<feature type="domain" description="Rhamnogalacturonase A/B/Epimerase-like pectate lyase" evidence="2">
    <location>
        <begin position="167"/>
        <end position="352"/>
    </location>
</feature>
<evidence type="ECO:0000256" key="1">
    <source>
        <dbReference type="SAM" id="MobiDB-lite"/>
    </source>
</evidence>
<dbReference type="Pfam" id="PF12708">
    <property type="entry name" value="Pect-lyase_RHGA_epim"/>
    <property type="match status" value="1"/>
</dbReference>
<dbReference type="InterPro" id="IPR024535">
    <property type="entry name" value="RHGA/B-epi-like_pectate_lyase"/>
</dbReference>
<reference evidence="4" key="1">
    <citation type="submission" date="2021-04" db="EMBL/GenBank/DDBJ databases">
        <title>Difference and commonality of drug resistance evolution in various bacteria. and drug sensitivity profiles.</title>
        <authorList>
            <person name="Maeda T."/>
            <person name="Shibai A."/>
            <person name="Kawada K."/>
            <person name="Kotani H."/>
            <person name="Tarusawa Y."/>
            <person name="Tanabe K."/>
            <person name="Furusawa C."/>
        </authorList>
    </citation>
    <scope>NUCLEOTIDE SEQUENCE</scope>
    <source>
        <strain evidence="4">JCM 8580</strain>
    </source>
</reference>
<dbReference type="Pfam" id="PF18668">
    <property type="entry name" value="Tail_spike_N"/>
    <property type="match status" value="1"/>
</dbReference>
<sequence length="647" mass="68243">MADSYANIPVPTPTQNPVPSSDIRDHVFGGAKIDEFVTSLSQQYIDRFGTAHYTLEGLKNLVLQQIYNLGWSLAGSFQVGGTVTSAGDLLQDESTDIWYRWDDLETLPKSVPPGSTPSSAGGTGDGKWQPVDVSDILRRQISDPDGAVKYPELQIARWRDEGDIRGWGCMCDGVTVDTVNFQAAIEENKLTGKPCIVPAGTTLTGPLTLYSKTTIRGQGQERTKLRLLAGSVNALLYGANSNSLWGSNSLLGEDGIIVENLTIDADKANSPNGSAIAIYGPRTRIDKVNIINAGKNGLRTEWADSGNADGGMEGSFSKIVIDKSGEDGWRFAGPHDSVVSDVIIISSGQKAASTYTGLWLEKGNARWSGIHCWTSADDRRSKYALKVSRPAEGNEFNTSHFEGADTNVLVEANNFTLSESCKVYYPWAGANIVLQGSNPRITCYIGEEYKGIGLPLATGITFGGGFGGVSGAVIDVIANGQNQNAIYFGDSAGFNSVRIRGYTAATIPTAFDGTPHSTDDLDIVISGGYSQVVRKVVKASNIPVVEITATGGGQGGASGYGTTAGCVVVSGGGVGTGVKLPSTTDTMTGYTVQIANVLPNAIAIYPSIGQQILGLGVNNPYNIPPLSSAIFTVTKDTSGNWVMMKGA</sequence>
<evidence type="ECO:0000313" key="5">
    <source>
        <dbReference type="Proteomes" id="UP000682928"/>
    </source>
</evidence>
<dbReference type="Proteomes" id="UP000682928">
    <property type="component" value="Chromosome"/>
</dbReference>
<evidence type="ECO:0000259" key="3">
    <source>
        <dbReference type="Pfam" id="PF18668"/>
    </source>
</evidence>
<dbReference type="InterPro" id="IPR011050">
    <property type="entry name" value="Pectin_lyase_fold/virulence"/>
</dbReference>
<gene>
    <name evidence="4" type="ORF">ENKO_17680</name>
</gene>